<dbReference type="EMBL" id="CAXIEN010000017">
    <property type="protein sequence ID" value="CAL1265496.1"/>
    <property type="molecule type" value="Genomic_DNA"/>
</dbReference>
<dbReference type="SUPFAM" id="SSF52096">
    <property type="entry name" value="ClpP/crotonase"/>
    <property type="match status" value="1"/>
</dbReference>
<feature type="region of interest" description="Disordered" evidence="1">
    <location>
        <begin position="397"/>
        <end position="416"/>
    </location>
</feature>
<dbReference type="Proteomes" id="UP001497382">
    <property type="component" value="Unassembled WGS sequence"/>
</dbReference>
<feature type="compositionally biased region" description="Basic residues" evidence="1">
    <location>
        <begin position="349"/>
        <end position="358"/>
    </location>
</feature>
<dbReference type="Gene3D" id="3.90.226.10">
    <property type="entry name" value="2-enoyl-CoA Hydratase, Chain A, domain 1"/>
    <property type="match status" value="1"/>
</dbReference>
<feature type="region of interest" description="Disordered" evidence="1">
    <location>
        <begin position="292"/>
        <end position="379"/>
    </location>
</feature>
<dbReference type="PANTHER" id="PTHR43684:SF11">
    <property type="entry name" value="CHROMO DOMAIN-CONTAINING PROTEIN"/>
    <property type="match status" value="1"/>
</dbReference>
<dbReference type="InterPro" id="IPR029045">
    <property type="entry name" value="ClpP/crotonase-like_dom_sf"/>
</dbReference>
<feature type="compositionally biased region" description="Low complexity" evidence="1">
    <location>
        <begin position="101"/>
        <end position="113"/>
    </location>
</feature>
<evidence type="ECO:0000313" key="3">
    <source>
        <dbReference type="Proteomes" id="UP001497382"/>
    </source>
</evidence>
<dbReference type="CDD" id="cd06558">
    <property type="entry name" value="crotonase-like"/>
    <property type="match status" value="1"/>
</dbReference>
<name>A0AAV1Z2H7_9ARAC</name>
<proteinExistence type="predicted"/>
<organism evidence="2 3">
    <name type="scientific">Larinioides sclopetarius</name>
    <dbReference type="NCBI Taxonomy" id="280406"/>
    <lineage>
        <taxon>Eukaryota</taxon>
        <taxon>Metazoa</taxon>
        <taxon>Ecdysozoa</taxon>
        <taxon>Arthropoda</taxon>
        <taxon>Chelicerata</taxon>
        <taxon>Arachnida</taxon>
        <taxon>Araneae</taxon>
        <taxon>Araneomorphae</taxon>
        <taxon>Entelegynae</taxon>
        <taxon>Araneoidea</taxon>
        <taxon>Araneidae</taxon>
        <taxon>Larinioides</taxon>
    </lineage>
</organism>
<feature type="region of interest" description="Disordered" evidence="1">
    <location>
        <begin position="88"/>
        <end position="118"/>
    </location>
</feature>
<feature type="compositionally biased region" description="Basic and acidic residues" evidence="1">
    <location>
        <begin position="397"/>
        <end position="414"/>
    </location>
</feature>
<protein>
    <submittedName>
        <fullName evidence="2">Uncharacterized protein</fullName>
    </submittedName>
</protein>
<gene>
    <name evidence="2" type="ORF">LARSCL_LOCUS2561</name>
</gene>
<sequence>MILGILFCSLKYSELWVYFINMDKRAQDLTKMHGSTSLPLGHEILAEQPQWSRCNSFSSCSNDSSMFCSSRPSQNSIFQAEKHLMNDGQHSSHLSKRNRNSSGSSVSSTVSSASDRDTKNTSVIITSSSLPQVVKTEIRSESLSRLSCPEINPNSFNLQHEALLSCSASPNSVLPFRHNLRRNIRKKTCSCDCTTTCTTLVVRRYKEESLEEETVISSTKVQTCVQNNATQAIHNVSFEKSFASEKTENNRKRRSEVEKLYDSLHEIKWAKNFSPDNILRQLNIRQAASCSLFGRPSPQKSTSTFSKPSKKQKLDSDQSSSTSNDQSPDPSTVQSTSPSNSKTSSEKRKSNRIIKNHVRTNLTLRSHSKSAASKKIDSSPVSTDACKQLHFKGDVLESEEKIKSSSPVKTEHNSTKNCIGPFESSIKRENCVEKRENEESSLFTKAESSSLPINYLLNLKGNSDVAVDCPNIVPEYPSAFYDIAEEGIRTIDACFREVGAEVVVSTCYEKDNDLPRLTAVRDNVLDKCSPIDDGPPVLEPCVSLQDRVSLQNIECKVASDFPVSDKSEAALKYMFEKNLYGSPKREKIILTRNSLQESPVVDKDQNQKQSINVLKKLHTNSVSRHVDNSLVKDTCKKISNKYLKLLRSKSRALSVEKPSKLTKVEESSSILPINRTIDPAVIENKRLCQGNSIASHSSAISHFPFDAKELNFRTAGENAQTTTILQTSNKRVSYSNSNFPERIAFNQSTSNSYMYSNEKESFSHVSRSTKNLANQSVIVEESSTNFLHVQHTPLPPVITKTTYVPIKNAIKEKKALKAEVPRPPAASFTCHYQTIKVNRQNSYTQVQLKLNRGCSIFLTVETLTEMKDVLHRTSQDTNCHILILNGIGDSFCLGLDLLPLLGPQKIKASTEIAVAVKEFIEELSSFKKPFVAVANGSAFGLGMTILNHADICIASDTAKFCLPQTSLGYFPEGGATLTLPQAVGSTMAMDLILRGRTITAHEAKSIGLVSEVMEAKYLPYDLVTRVKMLAENSQTGMETAKAMLKMRLHVELLMVLENEVKLLPKMWLSRSCQEAIQNTSHTWLFAE</sequence>
<dbReference type="PANTHER" id="PTHR43684">
    <property type="match status" value="1"/>
</dbReference>
<keyword evidence="3" id="KW-1185">Reference proteome</keyword>
<feature type="compositionally biased region" description="Low complexity" evidence="1">
    <location>
        <begin position="317"/>
        <end position="343"/>
    </location>
</feature>
<dbReference type="InterPro" id="IPR051053">
    <property type="entry name" value="ECH/Chromodomain_protein"/>
</dbReference>
<accession>A0AAV1Z2H7</accession>
<dbReference type="Pfam" id="PF00378">
    <property type="entry name" value="ECH_1"/>
    <property type="match status" value="1"/>
</dbReference>
<dbReference type="InterPro" id="IPR001753">
    <property type="entry name" value="Enoyl-CoA_hydra/iso"/>
</dbReference>
<comment type="caution">
    <text evidence="2">The sequence shown here is derived from an EMBL/GenBank/DDBJ whole genome shotgun (WGS) entry which is preliminary data.</text>
</comment>
<feature type="compositionally biased region" description="Low complexity" evidence="1">
    <location>
        <begin position="296"/>
        <end position="307"/>
    </location>
</feature>
<reference evidence="2 3" key="1">
    <citation type="submission" date="2024-04" db="EMBL/GenBank/DDBJ databases">
        <authorList>
            <person name="Rising A."/>
            <person name="Reimegard J."/>
            <person name="Sonavane S."/>
            <person name="Akerstrom W."/>
            <person name="Nylinder S."/>
            <person name="Hedman E."/>
            <person name="Kallberg Y."/>
        </authorList>
    </citation>
    <scope>NUCLEOTIDE SEQUENCE [LARGE SCALE GENOMIC DNA]</scope>
</reference>
<evidence type="ECO:0000256" key="1">
    <source>
        <dbReference type="SAM" id="MobiDB-lite"/>
    </source>
</evidence>
<evidence type="ECO:0000313" key="2">
    <source>
        <dbReference type="EMBL" id="CAL1265496.1"/>
    </source>
</evidence>
<dbReference type="AlphaFoldDB" id="A0AAV1Z2H7"/>